<dbReference type="InterPro" id="IPR050319">
    <property type="entry name" value="ABC_transp_ATP-bind"/>
</dbReference>
<dbReference type="Proteomes" id="UP001344817">
    <property type="component" value="Unassembled WGS sequence"/>
</dbReference>
<organism evidence="7 8">
    <name type="scientific">Mycoplasmopsis ciconiae</name>
    <dbReference type="NCBI Taxonomy" id="561067"/>
    <lineage>
        <taxon>Bacteria</taxon>
        <taxon>Bacillati</taxon>
        <taxon>Mycoplasmatota</taxon>
        <taxon>Mycoplasmoidales</taxon>
        <taxon>Metamycoplasmataceae</taxon>
        <taxon>Mycoplasmopsis</taxon>
    </lineage>
</organism>
<evidence type="ECO:0000256" key="1">
    <source>
        <dbReference type="ARBA" id="ARBA00005417"/>
    </source>
</evidence>
<evidence type="ECO:0000313" key="7">
    <source>
        <dbReference type="EMBL" id="MEE3928605.1"/>
    </source>
</evidence>
<keyword evidence="8" id="KW-1185">Reference proteome</keyword>
<dbReference type="Pfam" id="PF00005">
    <property type="entry name" value="ABC_tran"/>
    <property type="match status" value="2"/>
</dbReference>
<keyword evidence="4 7" id="KW-0067">ATP-binding</keyword>
<dbReference type="Pfam" id="PF08352">
    <property type="entry name" value="oligo_HPY"/>
    <property type="match status" value="1"/>
</dbReference>
<evidence type="ECO:0000256" key="5">
    <source>
        <dbReference type="SAM" id="Coils"/>
    </source>
</evidence>
<evidence type="ECO:0000256" key="3">
    <source>
        <dbReference type="ARBA" id="ARBA00022741"/>
    </source>
</evidence>
<keyword evidence="5" id="KW-0175">Coiled coil</keyword>
<keyword evidence="3" id="KW-0547">Nucleotide-binding</keyword>
<feature type="domain" description="ABC transporter" evidence="6">
    <location>
        <begin position="7"/>
        <end position="792"/>
    </location>
</feature>
<sequence length="853" mass="100032">MSKKVILSIENLKKYFINKGVVNKAVNNVSFNVHEGEIVGLIGESGSGKTTVGRSLLRLYDDFNGFVTLDGDIISGKKITRQKRKRMRKNIQMIFQDPHASLNGQKTIFSILKEPLIVNNIIKNEIDDLKKDWYLIQDNFHFTFLEKNMEYKLRNLKLFNTSFSKFINTWNDKIENINFDITKTNDDNFNLVFSYLEEKNKINSNVINDLYKTNEKLLALYYEKQKNYRDNNLDFDESALAQAQKEYDQALVLSKKSQRYISELQNFKTLKHAYKEVLGEKKEVLETSKNLFLNLLEENKNEIQLQKNNAYSSYDLNFYIHSIKLHELSKAKMKVLKNAYKNMRYLNFDQIKNLIKDLNLYSSEFFDNKLNVSVNKESRKEIIGIINQYFSFNSDKYAADSKQKHNLFNQKIQELNSQINKSKKLLNSYKNDQAEISADKLNPYLQKLNEANQVHNEEVRKYVLEFQKRIEVLNKEILEAQSQKDQIIKNINQVDAKFPQAFKKFELFFNNEVILKAKKELKVAKKTLAAKVNTTDSNQKNESLTSKLQTLKKLEFLFKNKFIFKIKSLLKIDNKDSTSKDYIRHLNKKYKSLIVELQAFKNTVKKRYEGIKSFDAENKYLLKDLNSIQRLLGIKREYNITYQNKYRKIIWNILDLFNTFFIKALFIKNKIYKALDDVGLLKQFASRYPHEFSGGQRQRIVIARALITDPKVIVADEPIASLDISIQAQVVNLLKDLCKKKNIGMIFIAHDLSMIEYVADTVQIMHLGKIVESGKTESIYSRPLHPYTINLFKAIPKMSNANEKFRNITFDLDYLNEQQFPNIPTIHNVDETHNIYGTLKQVQKWLSNDKESK</sequence>
<dbReference type="InterPro" id="IPR027417">
    <property type="entry name" value="P-loop_NTPase"/>
</dbReference>
<dbReference type="PROSITE" id="PS00211">
    <property type="entry name" value="ABC_TRANSPORTER_1"/>
    <property type="match status" value="1"/>
</dbReference>
<dbReference type="PANTHER" id="PTHR43776">
    <property type="entry name" value="TRANSPORT ATP-BINDING PROTEIN"/>
    <property type="match status" value="1"/>
</dbReference>
<dbReference type="InterPro" id="IPR013563">
    <property type="entry name" value="Oligopep_ABC_C"/>
</dbReference>
<gene>
    <name evidence="7" type="ORF">V2E24_03390</name>
</gene>
<dbReference type="InterPro" id="IPR017871">
    <property type="entry name" value="ABC_transporter-like_CS"/>
</dbReference>
<evidence type="ECO:0000259" key="6">
    <source>
        <dbReference type="PROSITE" id="PS50893"/>
    </source>
</evidence>
<keyword evidence="2" id="KW-0813">Transport</keyword>
<evidence type="ECO:0000256" key="4">
    <source>
        <dbReference type="ARBA" id="ARBA00022840"/>
    </source>
</evidence>
<protein>
    <submittedName>
        <fullName evidence="7">ATP-binding cassette domain-containing protein</fullName>
    </submittedName>
</protein>
<comment type="caution">
    <text evidence="7">The sequence shown here is derived from an EMBL/GenBank/DDBJ whole genome shotgun (WGS) entry which is preliminary data.</text>
</comment>
<accession>A0ABU7MM48</accession>
<dbReference type="InterPro" id="IPR003439">
    <property type="entry name" value="ABC_transporter-like_ATP-bd"/>
</dbReference>
<dbReference type="Gene3D" id="3.40.50.300">
    <property type="entry name" value="P-loop containing nucleotide triphosphate hydrolases"/>
    <property type="match status" value="2"/>
</dbReference>
<dbReference type="SUPFAM" id="SSF52540">
    <property type="entry name" value="P-loop containing nucleoside triphosphate hydrolases"/>
    <property type="match status" value="1"/>
</dbReference>
<comment type="similarity">
    <text evidence="1">Belongs to the ABC transporter superfamily.</text>
</comment>
<dbReference type="InterPro" id="IPR003593">
    <property type="entry name" value="AAA+_ATPase"/>
</dbReference>
<dbReference type="EMBL" id="JAZDWZ010000013">
    <property type="protein sequence ID" value="MEE3928605.1"/>
    <property type="molecule type" value="Genomic_DNA"/>
</dbReference>
<name>A0ABU7MM48_9BACT</name>
<dbReference type="GO" id="GO:0005524">
    <property type="term" value="F:ATP binding"/>
    <property type="evidence" value="ECO:0007669"/>
    <property type="project" value="UniProtKB-KW"/>
</dbReference>
<reference evidence="7" key="1">
    <citation type="submission" date="2024-01" db="EMBL/GenBank/DDBJ databases">
        <title>Genome sequence of Mycoplasma ciconiae type strain DSM 25251.</title>
        <authorList>
            <person name="Spergser J."/>
        </authorList>
    </citation>
    <scope>NUCLEOTIDE SEQUENCE [LARGE SCALE GENOMIC DNA]</scope>
    <source>
        <strain evidence="7">DSM 25251</strain>
    </source>
</reference>
<dbReference type="RefSeq" id="WP_330501018.1">
    <property type="nucleotide sequence ID" value="NZ_JAZDWZ010000013.1"/>
</dbReference>
<evidence type="ECO:0000313" key="8">
    <source>
        <dbReference type="Proteomes" id="UP001344817"/>
    </source>
</evidence>
<dbReference type="PANTHER" id="PTHR43776:SF7">
    <property type="entry name" value="D,D-DIPEPTIDE TRANSPORT ATP-BINDING PROTEIN DDPF-RELATED"/>
    <property type="match status" value="1"/>
</dbReference>
<dbReference type="PROSITE" id="PS50893">
    <property type="entry name" value="ABC_TRANSPORTER_2"/>
    <property type="match status" value="1"/>
</dbReference>
<proteinExistence type="inferred from homology"/>
<evidence type="ECO:0000256" key="2">
    <source>
        <dbReference type="ARBA" id="ARBA00022448"/>
    </source>
</evidence>
<dbReference type="SMART" id="SM00382">
    <property type="entry name" value="AAA"/>
    <property type="match status" value="1"/>
</dbReference>
<feature type="coiled-coil region" evidence="5">
    <location>
        <begin position="398"/>
        <end position="490"/>
    </location>
</feature>